<evidence type="ECO:0000259" key="1">
    <source>
        <dbReference type="Pfam" id="PF00078"/>
    </source>
</evidence>
<dbReference type="Pfam" id="PF00078">
    <property type="entry name" value="RVT_1"/>
    <property type="match status" value="1"/>
</dbReference>
<dbReference type="AlphaFoldDB" id="A0AAU9S9A5"/>
<reference evidence="2 3" key="1">
    <citation type="submission" date="2022-03" db="EMBL/GenBank/DDBJ databases">
        <authorList>
            <person name="Nunn A."/>
            <person name="Chopra R."/>
            <person name="Nunn A."/>
            <person name="Contreras Garrido A."/>
        </authorList>
    </citation>
    <scope>NUCLEOTIDE SEQUENCE [LARGE SCALE GENOMIC DNA]</scope>
</reference>
<dbReference type="InterPro" id="IPR000477">
    <property type="entry name" value="RT_dom"/>
</dbReference>
<gene>
    <name evidence="2" type="ORF">TAV2_LOCUS14491</name>
</gene>
<dbReference type="EMBL" id="OU466860">
    <property type="protein sequence ID" value="CAH2060641.1"/>
    <property type="molecule type" value="Genomic_DNA"/>
</dbReference>
<dbReference type="PANTHER" id="PTHR33116">
    <property type="entry name" value="REVERSE TRANSCRIPTASE ZINC-BINDING DOMAIN-CONTAINING PROTEIN-RELATED-RELATED"/>
    <property type="match status" value="1"/>
</dbReference>
<dbReference type="PANTHER" id="PTHR33116:SF84">
    <property type="entry name" value="RNA-DIRECTED DNA POLYMERASE"/>
    <property type="match status" value="1"/>
</dbReference>
<dbReference type="SUPFAM" id="SSF56672">
    <property type="entry name" value="DNA/RNA polymerases"/>
    <property type="match status" value="1"/>
</dbReference>
<evidence type="ECO:0000313" key="3">
    <source>
        <dbReference type="Proteomes" id="UP000836841"/>
    </source>
</evidence>
<sequence length="371" mass="41998">MKAYQDTISEAWTANQITGSAQFKLARAMKFLKHMLRRLNKRNFSGISARVKEQALKLTELQRSLLTSPRITHLLFADDLLVFSDGLRHSLSGIKEIMAYFRDISGLDMNPSKTEIFFSGYDETQVAVLSGISGFKIDTFPTRYLGLPLNPNRITMSSLQPFVEKITSKLHSWTVKSLSFAGKIRLMSLVIYGMVNFWKLVFTLPKMLQGMVAGICLLLDLTKQVVLSTFTLPLASRGPDCYLMRNRVGMFVEDFSSEATWNFLREHSAMVPWSSVIWFREAIPRCSFIPWLRSRRGAVARLLFQVIINSLWKERNGRIFSANRSAAAVICSAVDRIMRDRLLSLPGTTENSPSSCVVFSLFGCWCVISVS</sequence>
<feature type="domain" description="Reverse transcriptase" evidence="1">
    <location>
        <begin position="58"/>
        <end position="148"/>
    </location>
</feature>
<evidence type="ECO:0000313" key="2">
    <source>
        <dbReference type="EMBL" id="CAH2060641.1"/>
    </source>
</evidence>
<proteinExistence type="predicted"/>
<dbReference type="Proteomes" id="UP000836841">
    <property type="component" value="Chromosome 4"/>
</dbReference>
<keyword evidence="3" id="KW-1185">Reference proteome</keyword>
<name>A0AAU9S9A5_THLAR</name>
<accession>A0AAU9S9A5</accession>
<protein>
    <recommendedName>
        <fullName evidence="1">Reverse transcriptase domain-containing protein</fullName>
    </recommendedName>
</protein>
<organism evidence="2 3">
    <name type="scientific">Thlaspi arvense</name>
    <name type="common">Field penny-cress</name>
    <dbReference type="NCBI Taxonomy" id="13288"/>
    <lineage>
        <taxon>Eukaryota</taxon>
        <taxon>Viridiplantae</taxon>
        <taxon>Streptophyta</taxon>
        <taxon>Embryophyta</taxon>
        <taxon>Tracheophyta</taxon>
        <taxon>Spermatophyta</taxon>
        <taxon>Magnoliopsida</taxon>
        <taxon>eudicotyledons</taxon>
        <taxon>Gunneridae</taxon>
        <taxon>Pentapetalae</taxon>
        <taxon>rosids</taxon>
        <taxon>malvids</taxon>
        <taxon>Brassicales</taxon>
        <taxon>Brassicaceae</taxon>
        <taxon>Thlaspideae</taxon>
        <taxon>Thlaspi</taxon>
    </lineage>
</organism>
<dbReference type="InterPro" id="IPR043502">
    <property type="entry name" value="DNA/RNA_pol_sf"/>
</dbReference>